<gene>
    <name evidence="2" type="ORF">KHLLAP_LOCUS11604</name>
</gene>
<keyword evidence="3" id="KW-1185">Reference proteome</keyword>
<dbReference type="Pfam" id="PF12311">
    <property type="entry name" value="DUF3632"/>
    <property type="match status" value="1"/>
</dbReference>
<reference evidence="2" key="1">
    <citation type="submission" date="2023-10" db="EMBL/GenBank/DDBJ databases">
        <authorList>
            <person name="Hackl T."/>
        </authorList>
    </citation>
    <scope>NUCLEOTIDE SEQUENCE</scope>
</reference>
<feature type="region of interest" description="Disordered" evidence="1">
    <location>
        <begin position="275"/>
        <end position="299"/>
    </location>
</feature>
<evidence type="ECO:0000256" key="1">
    <source>
        <dbReference type="SAM" id="MobiDB-lite"/>
    </source>
</evidence>
<evidence type="ECO:0000313" key="3">
    <source>
        <dbReference type="Proteomes" id="UP001295740"/>
    </source>
</evidence>
<feature type="compositionally biased region" description="Basic and acidic residues" evidence="1">
    <location>
        <begin position="275"/>
        <end position="291"/>
    </location>
</feature>
<dbReference type="InterPro" id="IPR022085">
    <property type="entry name" value="OpdG"/>
</dbReference>
<dbReference type="AlphaFoldDB" id="A0AAI8YNI2"/>
<evidence type="ECO:0000313" key="2">
    <source>
        <dbReference type="EMBL" id="CAJ2511136.1"/>
    </source>
</evidence>
<proteinExistence type="predicted"/>
<comment type="caution">
    <text evidence="2">The sequence shown here is derived from an EMBL/GenBank/DDBJ whole genome shotgun (WGS) entry which is preliminary data.</text>
</comment>
<dbReference type="EMBL" id="CAUWAG010000018">
    <property type="protein sequence ID" value="CAJ2511136.1"/>
    <property type="molecule type" value="Genomic_DNA"/>
</dbReference>
<name>A0AAI8YNI2_9PEZI</name>
<protein>
    <submittedName>
        <fullName evidence="2">Uu.00g067610.m01.CDS01</fullName>
    </submittedName>
</protein>
<dbReference type="InterPro" id="IPR053204">
    <property type="entry name" value="Oxopyrrolidines_Biosynth-assoc"/>
</dbReference>
<dbReference type="PANTHER" id="PTHR38797">
    <property type="entry name" value="NUCLEAR PORE COMPLEX PROTEIN NUP85-RELATED"/>
    <property type="match status" value="1"/>
</dbReference>
<organism evidence="2 3">
    <name type="scientific">Anthostomella pinea</name>
    <dbReference type="NCBI Taxonomy" id="933095"/>
    <lineage>
        <taxon>Eukaryota</taxon>
        <taxon>Fungi</taxon>
        <taxon>Dikarya</taxon>
        <taxon>Ascomycota</taxon>
        <taxon>Pezizomycotina</taxon>
        <taxon>Sordariomycetes</taxon>
        <taxon>Xylariomycetidae</taxon>
        <taxon>Xylariales</taxon>
        <taxon>Xylariaceae</taxon>
        <taxon>Anthostomella</taxon>
    </lineage>
</organism>
<dbReference type="Proteomes" id="UP001295740">
    <property type="component" value="Unassembled WGS sequence"/>
</dbReference>
<dbReference type="PANTHER" id="PTHR38797:SF4">
    <property type="entry name" value="NUCLEAR PORE COMPLEX PROTEIN NUP85"/>
    <property type="match status" value="1"/>
</dbReference>
<accession>A0AAI8YNI2</accession>
<sequence>MVSLFQSLEAEDLLEEEKPIFDVLKASLHYPSTPNVLAQRLADDIVFFCRSAREDEDYEAILTLVWDMAFDMISCIPSDHEWQDVWVNALEFLRVREDLPPRDENMPDGVSWHELPLLLRQQRARLDKACFDDQTKWRNLNSFSARLYASGVTETSWYPVVELRGTVEKYASSASVPEAALWVATEWVIRCPDRIFRFLQQADEPEGEMPERVWGLGDAWAGKEDVGLLSVERWNLWKKWFSEKKEKLSEADSGTVDSATLGRVSEALEKMCEAEERAKCEPTTDGSKHEVDEQDVPAI</sequence>